<evidence type="ECO:0000256" key="4">
    <source>
        <dbReference type="ARBA" id="ARBA00022542"/>
    </source>
</evidence>
<feature type="compositionally biased region" description="Basic and acidic residues" evidence="8">
    <location>
        <begin position="268"/>
        <end position="289"/>
    </location>
</feature>
<protein>
    <recommendedName>
        <fullName evidence="7">Inactive serine protease 35</fullName>
    </recommendedName>
</protein>
<evidence type="ECO:0000313" key="11">
    <source>
        <dbReference type="Proteomes" id="UP000261660"/>
    </source>
</evidence>
<organism evidence="10 11">
    <name type="scientific">Labrus bergylta</name>
    <name type="common">ballan wrasse</name>
    <dbReference type="NCBI Taxonomy" id="56723"/>
    <lineage>
        <taxon>Eukaryota</taxon>
        <taxon>Metazoa</taxon>
        <taxon>Chordata</taxon>
        <taxon>Craniata</taxon>
        <taxon>Vertebrata</taxon>
        <taxon>Euteleostomi</taxon>
        <taxon>Actinopterygii</taxon>
        <taxon>Neopterygii</taxon>
        <taxon>Teleostei</taxon>
        <taxon>Neoteleostei</taxon>
        <taxon>Acanthomorphata</taxon>
        <taxon>Eupercaria</taxon>
        <taxon>Labriformes</taxon>
        <taxon>Labridae</taxon>
        <taxon>Labrus</taxon>
    </lineage>
</organism>
<reference evidence="10" key="1">
    <citation type="submission" date="2025-08" db="UniProtKB">
        <authorList>
            <consortium name="Ensembl"/>
        </authorList>
    </citation>
    <scope>IDENTIFICATION</scope>
</reference>
<evidence type="ECO:0000256" key="2">
    <source>
        <dbReference type="ARBA" id="ARBA00007664"/>
    </source>
</evidence>
<dbReference type="Proteomes" id="UP000261660">
    <property type="component" value="Unplaced"/>
</dbReference>
<keyword evidence="6" id="KW-0325">Glycoprotein</keyword>
<evidence type="ECO:0000256" key="6">
    <source>
        <dbReference type="ARBA" id="ARBA00023180"/>
    </source>
</evidence>
<feature type="domain" description="Peptidase S1" evidence="9">
    <location>
        <begin position="165"/>
        <end position="209"/>
    </location>
</feature>
<keyword evidence="5" id="KW-0732">Signal</keyword>
<dbReference type="InParanoid" id="A0A3Q3EQP7"/>
<accession>A0A3Q3EQP7</accession>
<dbReference type="GeneTree" id="ENSGT00390000000155"/>
<evidence type="ECO:0000256" key="8">
    <source>
        <dbReference type="SAM" id="MobiDB-lite"/>
    </source>
</evidence>
<dbReference type="InterPro" id="IPR043504">
    <property type="entry name" value="Peptidase_S1_PA_chymotrypsin"/>
</dbReference>
<feature type="compositionally biased region" description="Basic residues" evidence="8">
    <location>
        <begin position="258"/>
        <end position="267"/>
    </location>
</feature>
<feature type="region of interest" description="Disordered" evidence="8">
    <location>
        <begin position="214"/>
        <end position="308"/>
    </location>
</feature>
<dbReference type="Gene3D" id="2.40.10.10">
    <property type="entry name" value="Trypsin-like serine proteases"/>
    <property type="match status" value="1"/>
</dbReference>
<evidence type="ECO:0000259" key="9">
    <source>
        <dbReference type="Pfam" id="PF00089"/>
    </source>
</evidence>
<reference evidence="10" key="2">
    <citation type="submission" date="2025-09" db="UniProtKB">
        <authorList>
            <consortium name="Ensembl"/>
        </authorList>
    </citation>
    <scope>IDENTIFICATION</scope>
</reference>
<keyword evidence="4" id="KW-0721">Serine protease homolog</keyword>
<dbReference type="Pfam" id="PF00089">
    <property type="entry name" value="Trypsin"/>
    <property type="match status" value="1"/>
</dbReference>
<proteinExistence type="inferred from homology"/>
<dbReference type="GO" id="GO:0006508">
    <property type="term" value="P:proteolysis"/>
    <property type="evidence" value="ECO:0007669"/>
    <property type="project" value="InterPro"/>
</dbReference>
<keyword evidence="3" id="KW-0964">Secreted</keyword>
<feature type="compositionally biased region" description="Basic and acidic residues" evidence="8">
    <location>
        <begin position="230"/>
        <end position="239"/>
    </location>
</feature>
<dbReference type="InterPro" id="IPR001254">
    <property type="entry name" value="Trypsin_dom"/>
</dbReference>
<evidence type="ECO:0000313" key="10">
    <source>
        <dbReference type="Ensembl" id="ENSLBEP00000009801.1"/>
    </source>
</evidence>
<evidence type="ECO:0000256" key="7">
    <source>
        <dbReference type="ARBA" id="ARBA00040309"/>
    </source>
</evidence>
<comment type="similarity">
    <text evidence="2">Belongs to the peptidase S1 family.</text>
</comment>
<evidence type="ECO:0000256" key="3">
    <source>
        <dbReference type="ARBA" id="ARBA00022525"/>
    </source>
</evidence>
<keyword evidence="11" id="KW-1185">Reference proteome</keyword>
<evidence type="ECO:0000256" key="1">
    <source>
        <dbReference type="ARBA" id="ARBA00004613"/>
    </source>
</evidence>
<dbReference type="AlphaFoldDB" id="A0A3Q3EQP7"/>
<name>A0A3Q3EQP7_9LABR</name>
<feature type="compositionally biased region" description="Basic residues" evidence="8">
    <location>
        <begin position="217"/>
        <end position="229"/>
    </location>
</feature>
<dbReference type="GO" id="GO:0005576">
    <property type="term" value="C:extracellular region"/>
    <property type="evidence" value="ECO:0007669"/>
    <property type="project" value="UniProtKB-SubCell"/>
</dbReference>
<dbReference type="InterPro" id="IPR050966">
    <property type="entry name" value="Glutamyl_endopeptidase"/>
</dbReference>
<dbReference type="PANTHER" id="PTHR15462:SF17">
    <property type="entry name" value="INACTIVE SERINE PROTEASE 35"/>
    <property type="match status" value="1"/>
</dbReference>
<sequence>MRKRKVYCKIFSDFCRGMGLNHFLFLLFCAAALSASSVFGLDESSEAFKWTRQSLPVLQDTHTELLSPPLFRGQEEDKARGGTETLCGIECQSKQPPVDQTEQERILGYETMYENGTCTHTDISLKGFNKTSAGKPARSSARTRRRRQVYGADGRFVISDSHFITNYPFSTAVRLSTGCSGVLISPKHVLTAAHCIHNGRDYLAGARNVRAGVLQLKTKRRRGGRRRGGRQRDGRKEGGMEEAEEQNSVDGDGERRRKGDKGRRRRGRKEDEEGVADHGNVDELAGERRGKPKSLNRVQRNAENRKQPVFRWTRVKQMKIPQGWIQSKSSSNSVSSDYDYALLELRRPLKQKYMQLGVAPSAASLTRIHFSGYDTDKSLLDGPGHEKVVYRFCSVSNESDDLIYQHCDAKVGATGAGVYIRLRQEEGDMGRKGKWQRRVIGVFSGHQWVEVEGGVQKDFNVAVRITPPKYAQICHWIHGDPSHCKEV</sequence>
<dbReference type="OrthoDB" id="10037376at2759"/>
<dbReference type="SUPFAM" id="SSF50494">
    <property type="entry name" value="Trypsin-like serine proteases"/>
    <property type="match status" value="1"/>
</dbReference>
<evidence type="ECO:0000256" key="5">
    <source>
        <dbReference type="ARBA" id="ARBA00022729"/>
    </source>
</evidence>
<dbReference type="InterPro" id="IPR009003">
    <property type="entry name" value="Peptidase_S1_PA"/>
</dbReference>
<dbReference type="Ensembl" id="ENSLBET00000010331.1">
    <property type="protein sequence ID" value="ENSLBEP00000009801.1"/>
    <property type="gene ID" value="ENSLBEG00000007595.1"/>
</dbReference>
<dbReference type="PROSITE" id="PS00134">
    <property type="entry name" value="TRYPSIN_HIS"/>
    <property type="match status" value="1"/>
</dbReference>
<comment type="subcellular location">
    <subcellularLocation>
        <location evidence="1">Secreted</location>
    </subcellularLocation>
</comment>
<dbReference type="GO" id="GO:0004252">
    <property type="term" value="F:serine-type endopeptidase activity"/>
    <property type="evidence" value="ECO:0007669"/>
    <property type="project" value="InterPro"/>
</dbReference>
<dbReference type="InterPro" id="IPR018114">
    <property type="entry name" value="TRYPSIN_HIS"/>
</dbReference>
<dbReference type="PANTHER" id="PTHR15462">
    <property type="entry name" value="SERINE PROTEASE"/>
    <property type="match status" value="1"/>
</dbReference>